<proteinExistence type="predicted"/>
<dbReference type="GO" id="GO:0005737">
    <property type="term" value="C:cytoplasm"/>
    <property type="evidence" value="ECO:0007669"/>
    <property type="project" value="UniProtKB-SubCell"/>
</dbReference>
<sequence>MLRSPRNKIVVSSSIDCSNDFSLPLDFCFKHLEKFQDVLKEPPRGKLKKCPETGKYKTNGIKFSYNQLSSYEDLNTVLDSLLVDPKSLEWLDISYNDFTSVDKVILDYPNLKILNLEGNSIEKLSELDKLAALPNLQSITIQGNPIESTQGYKNYILARLPHLKKFNSAPITKQDKAGATLSSRGKQWKGAKHT</sequence>
<name>A0A6P8IDF6_ACTTE</name>
<dbReference type="GeneID" id="116299003"/>
<dbReference type="InParanoid" id="A0A6P8IDF6"/>
<dbReference type="FunCoup" id="A0A6P8IDF6">
    <property type="interactions" value="126"/>
</dbReference>
<keyword evidence="5" id="KW-0677">Repeat</keyword>
<protein>
    <recommendedName>
        <fullName evidence="2">Leucine-rich repeat-containing protein 51</fullName>
    </recommendedName>
</protein>
<evidence type="ECO:0000256" key="1">
    <source>
        <dbReference type="ARBA" id="ARBA00004496"/>
    </source>
</evidence>
<dbReference type="InterPro" id="IPR001611">
    <property type="entry name" value="Leu-rich_rpt"/>
</dbReference>
<dbReference type="PANTHER" id="PTHR46545:SF1">
    <property type="entry name" value="LEUCINE-RICH REPEAT-CONTAINING PROTEIN 51"/>
    <property type="match status" value="1"/>
</dbReference>
<dbReference type="InterPro" id="IPR032675">
    <property type="entry name" value="LRR_dom_sf"/>
</dbReference>
<dbReference type="OrthoDB" id="676979at2759"/>
<dbReference type="SUPFAM" id="SSF52058">
    <property type="entry name" value="L domain-like"/>
    <property type="match status" value="1"/>
</dbReference>
<accession>A0A6P8IDF6</accession>
<gene>
    <name evidence="7" type="primary">LOC116299003</name>
</gene>
<evidence type="ECO:0000256" key="4">
    <source>
        <dbReference type="ARBA" id="ARBA00022614"/>
    </source>
</evidence>
<keyword evidence="3" id="KW-0963">Cytoplasm</keyword>
<keyword evidence="4" id="KW-0433">Leucine-rich repeat</keyword>
<dbReference type="PANTHER" id="PTHR46545">
    <property type="entry name" value="LEUCINE-RICH REPEAT-CONTAINING PROTEIN 51"/>
    <property type="match status" value="1"/>
</dbReference>
<dbReference type="KEGG" id="aten:116299003"/>
<dbReference type="Pfam" id="PF14580">
    <property type="entry name" value="LRR_9"/>
    <property type="match status" value="1"/>
</dbReference>
<dbReference type="Proteomes" id="UP000515163">
    <property type="component" value="Unplaced"/>
</dbReference>
<organism evidence="6 7">
    <name type="scientific">Actinia tenebrosa</name>
    <name type="common">Australian red waratah sea anemone</name>
    <dbReference type="NCBI Taxonomy" id="6105"/>
    <lineage>
        <taxon>Eukaryota</taxon>
        <taxon>Metazoa</taxon>
        <taxon>Cnidaria</taxon>
        <taxon>Anthozoa</taxon>
        <taxon>Hexacorallia</taxon>
        <taxon>Actiniaria</taxon>
        <taxon>Actiniidae</taxon>
        <taxon>Actinia</taxon>
    </lineage>
</organism>
<comment type="subcellular location">
    <subcellularLocation>
        <location evidence="1">Cytoplasm</location>
    </subcellularLocation>
</comment>
<dbReference type="RefSeq" id="XP_031563465.1">
    <property type="nucleotide sequence ID" value="XM_031707605.1"/>
</dbReference>
<evidence type="ECO:0000313" key="6">
    <source>
        <dbReference type="Proteomes" id="UP000515163"/>
    </source>
</evidence>
<evidence type="ECO:0000256" key="5">
    <source>
        <dbReference type="ARBA" id="ARBA00022737"/>
    </source>
</evidence>
<evidence type="ECO:0000256" key="2">
    <source>
        <dbReference type="ARBA" id="ARBA00014223"/>
    </source>
</evidence>
<dbReference type="PROSITE" id="PS51450">
    <property type="entry name" value="LRR"/>
    <property type="match status" value="1"/>
</dbReference>
<evidence type="ECO:0000313" key="7">
    <source>
        <dbReference type="RefSeq" id="XP_031563465.1"/>
    </source>
</evidence>
<dbReference type="AlphaFoldDB" id="A0A6P8IDF6"/>
<dbReference type="Gene3D" id="3.80.10.10">
    <property type="entry name" value="Ribonuclease Inhibitor"/>
    <property type="match status" value="1"/>
</dbReference>
<evidence type="ECO:0000256" key="3">
    <source>
        <dbReference type="ARBA" id="ARBA00022490"/>
    </source>
</evidence>
<reference evidence="7" key="1">
    <citation type="submission" date="2025-08" db="UniProtKB">
        <authorList>
            <consortium name="RefSeq"/>
        </authorList>
    </citation>
    <scope>IDENTIFICATION</scope>
    <source>
        <tissue evidence="7">Tentacle</tissue>
    </source>
</reference>
<keyword evidence="6" id="KW-1185">Reference proteome</keyword>